<feature type="transmembrane region" description="Helical" evidence="2">
    <location>
        <begin position="174"/>
        <end position="194"/>
    </location>
</feature>
<name>A0AAN6N7D4_9PEZI</name>
<keyword evidence="5" id="KW-1185">Reference proteome</keyword>
<dbReference type="AlphaFoldDB" id="A0AAN6N7D4"/>
<evidence type="ECO:0000256" key="2">
    <source>
        <dbReference type="SAM" id="Phobius"/>
    </source>
</evidence>
<dbReference type="InterPro" id="IPR056227">
    <property type="entry name" value="TMD0_ABC"/>
</dbReference>
<keyword evidence="2" id="KW-0812">Transmembrane</keyword>
<evidence type="ECO:0000313" key="5">
    <source>
        <dbReference type="Proteomes" id="UP001303473"/>
    </source>
</evidence>
<reference evidence="5" key="1">
    <citation type="journal article" date="2023" name="Mol. Phylogenet. Evol.">
        <title>Genome-scale phylogeny and comparative genomics of the fungal order Sordariales.</title>
        <authorList>
            <person name="Hensen N."/>
            <person name="Bonometti L."/>
            <person name="Westerberg I."/>
            <person name="Brannstrom I.O."/>
            <person name="Guillou S."/>
            <person name="Cros-Aarteil S."/>
            <person name="Calhoun S."/>
            <person name="Haridas S."/>
            <person name="Kuo A."/>
            <person name="Mondo S."/>
            <person name="Pangilinan J."/>
            <person name="Riley R."/>
            <person name="LaButti K."/>
            <person name="Andreopoulos B."/>
            <person name="Lipzen A."/>
            <person name="Chen C."/>
            <person name="Yan M."/>
            <person name="Daum C."/>
            <person name="Ng V."/>
            <person name="Clum A."/>
            <person name="Steindorff A."/>
            <person name="Ohm R.A."/>
            <person name="Martin F."/>
            <person name="Silar P."/>
            <person name="Natvig D.O."/>
            <person name="Lalanne C."/>
            <person name="Gautier V."/>
            <person name="Ament-Velasquez S.L."/>
            <person name="Kruys A."/>
            <person name="Hutchinson M.I."/>
            <person name="Powell A.J."/>
            <person name="Barry K."/>
            <person name="Miller A.N."/>
            <person name="Grigoriev I.V."/>
            <person name="Debuchy R."/>
            <person name="Gladieux P."/>
            <person name="Hiltunen Thoren M."/>
            <person name="Johannesson H."/>
        </authorList>
    </citation>
    <scope>NUCLEOTIDE SEQUENCE [LARGE SCALE GENOMIC DNA]</scope>
    <source>
        <strain evidence="5">CBS 340.73</strain>
    </source>
</reference>
<feature type="transmembrane region" description="Helical" evidence="2">
    <location>
        <begin position="67"/>
        <end position="84"/>
    </location>
</feature>
<organism evidence="4 5">
    <name type="scientific">Diplogelasinospora grovesii</name>
    <dbReference type="NCBI Taxonomy" id="303347"/>
    <lineage>
        <taxon>Eukaryota</taxon>
        <taxon>Fungi</taxon>
        <taxon>Dikarya</taxon>
        <taxon>Ascomycota</taxon>
        <taxon>Pezizomycotina</taxon>
        <taxon>Sordariomycetes</taxon>
        <taxon>Sordariomycetidae</taxon>
        <taxon>Sordariales</taxon>
        <taxon>Diplogelasinosporaceae</taxon>
        <taxon>Diplogelasinospora</taxon>
    </lineage>
</organism>
<proteinExistence type="predicted"/>
<dbReference type="EMBL" id="MU853817">
    <property type="protein sequence ID" value="KAK3939083.1"/>
    <property type="molecule type" value="Genomic_DNA"/>
</dbReference>
<accession>A0AAN6N7D4</accession>
<feature type="transmembrane region" description="Helical" evidence="2">
    <location>
        <begin position="129"/>
        <end position="148"/>
    </location>
</feature>
<evidence type="ECO:0000313" key="4">
    <source>
        <dbReference type="EMBL" id="KAK3939083.1"/>
    </source>
</evidence>
<evidence type="ECO:0000256" key="1">
    <source>
        <dbReference type="ARBA" id="ARBA00004141"/>
    </source>
</evidence>
<feature type="transmembrane region" description="Helical" evidence="2">
    <location>
        <begin position="96"/>
        <end position="117"/>
    </location>
</feature>
<comment type="subcellular location">
    <subcellularLocation>
        <location evidence="1">Membrane</location>
        <topology evidence="1">Multi-pass membrane protein</topology>
    </subcellularLocation>
</comment>
<feature type="domain" description="ABC transporter TMD0" evidence="3">
    <location>
        <begin position="2"/>
        <end position="147"/>
    </location>
</feature>
<dbReference type="Proteomes" id="UP001303473">
    <property type="component" value="Unassembled WGS sequence"/>
</dbReference>
<sequence length="220" mass="24099">MLCMNRPEGLSSTSSISSGLPTQCYFDTVLVPLPTWILLVALVVCHFIFPASLAGRSRATTKRWVRIVLLTLYYFFIGVIILMESVEVSRLVQIDIGVGLIPFVYAGCLVAGVMQATEGVRGRIRGWQVANLLFWVLSLCITAVKVTAVNKFGSDGPLARNDTAYPIIHQANDLNILIAFYALLTGLEVVLLFVRPVSGEGSFDGGRSEAHELLKRQDLP</sequence>
<comment type="caution">
    <text evidence="4">The sequence shown here is derived from an EMBL/GenBank/DDBJ whole genome shotgun (WGS) entry which is preliminary data.</text>
</comment>
<feature type="transmembrane region" description="Helical" evidence="2">
    <location>
        <begin position="36"/>
        <end position="55"/>
    </location>
</feature>
<evidence type="ECO:0000259" key="3">
    <source>
        <dbReference type="Pfam" id="PF24357"/>
    </source>
</evidence>
<dbReference type="GO" id="GO:0016020">
    <property type="term" value="C:membrane"/>
    <property type="evidence" value="ECO:0007669"/>
    <property type="project" value="UniProtKB-SubCell"/>
</dbReference>
<keyword evidence="2" id="KW-1133">Transmembrane helix</keyword>
<protein>
    <recommendedName>
        <fullName evidence="3">ABC transporter TMD0 domain-containing protein</fullName>
    </recommendedName>
</protein>
<keyword evidence="2" id="KW-0472">Membrane</keyword>
<gene>
    <name evidence="4" type="ORF">QBC46DRAFT_154069</name>
</gene>
<dbReference type="Pfam" id="PF24357">
    <property type="entry name" value="TMD0_ABC"/>
    <property type="match status" value="1"/>
</dbReference>